<evidence type="ECO:0000259" key="5">
    <source>
        <dbReference type="PROSITE" id="PS51007"/>
    </source>
</evidence>
<dbReference type="EMBL" id="AQQZ01000026">
    <property type="protein sequence ID" value="KNG91865.1"/>
    <property type="molecule type" value="Genomic_DNA"/>
</dbReference>
<evidence type="ECO:0000256" key="4">
    <source>
        <dbReference type="PROSITE-ProRule" id="PRU00433"/>
    </source>
</evidence>
<dbReference type="AlphaFoldDB" id="A0A0L1JJB9"/>
<evidence type="ECO:0000313" key="6">
    <source>
        <dbReference type="EMBL" id="KNG91865.1"/>
    </source>
</evidence>
<dbReference type="Gene3D" id="1.10.760.10">
    <property type="entry name" value="Cytochrome c-like domain"/>
    <property type="match status" value="1"/>
</dbReference>
<proteinExistence type="predicted"/>
<keyword evidence="1 4" id="KW-0349">Heme</keyword>
<keyword evidence="3 4" id="KW-0408">Iron</keyword>
<accession>A0A0L1JJB9</accession>
<dbReference type="SUPFAM" id="SSF46626">
    <property type="entry name" value="Cytochrome c"/>
    <property type="match status" value="1"/>
</dbReference>
<feature type="domain" description="Cytochrome c" evidence="5">
    <location>
        <begin position="8"/>
        <end position="118"/>
    </location>
</feature>
<protein>
    <recommendedName>
        <fullName evidence="5">Cytochrome c domain-containing protein</fullName>
    </recommendedName>
</protein>
<dbReference type="PROSITE" id="PS51007">
    <property type="entry name" value="CYTC"/>
    <property type="match status" value="1"/>
</dbReference>
<sequence length="127" mass="13740">MLIGTSLDAQSVGEQLFESNCASCHGVTGRGDGPLAKGLRTAPADLTQIAARRDGVWPMLEVMSILDGYLKKTNPRNDMPVFDDFLVGRMVDFETGNGLTTLVPAKLIAMANYLETLQDPPPSRYVP</sequence>
<organism evidence="6 7">
    <name type="scientific">Pseudaestuariivita atlantica</name>
    <dbReference type="NCBI Taxonomy" id="1317121"/>
    <lineage>
        <taxon>Bacteria</taxon>
        <taxon>Pseudomonadati</taxon>
        <taxon>Pseudomonadota</taxon>
        <taxon>Alphaproteobacteria</taxon>
        <taxon>Rhodobacterales</taxon>
        <taxon>Paracoccaceae</taxon>
        <taxon>Pseudaestuariivita</taxon>
    </lineage>
</organism>
<gene>
    <name evidence="6" type="ORF">ATO11_20430</name>
</gene>
<keyword evidence="7" id="KW-1185">Reference proteome</keyword>
<name>A0A0L1JJB9_9RHOB</name>
<dbReference type="GO" id="GO:0009055">
    <property type="term" value="F:electron transfer activity"/>
    <property type="evidence" value="ECO:0007669"/>
    <property type="project" value="InterPro"/>
</dbReference>
<evidence type="ECO:0000256" key="3">
    <source>
        <dbReference type="ARBA" id="ARBA00023004"/>
    </source>
</evidence>
<dbReference type="InterPro" id="IPR036909">
    <property type="entry name" value="Cyt_c-like_dom_sf"/>
</dbReference>
<dbReference type="Proteomes" id="UP000036938">
    <property type="component" value="Unassembled WGS sequence"/>
</dbReference>
<evidence type="ECO:0000256" key="2">
    <source>
        <dbReference type="ARBA" id="ARBA00022723"/>
    </source>
</evidence>
<keyword evidence="2 4" id="KW-0479">Metal-binding</keyword>
<dbReference type="GO" id="GO:0020037">
    <property type="term" value="F:heme binding"/>
    <property type="evidence" value="ECO:0007669"/>
    <property type="project" value="InterPro"/>
</dbReference>
<evidence type="ECO:0000256" key="1">
    <source>
        <dbReference type="ARBA" id="ARBA00022617"/>
    </source>
</evidence>
<dbReference type="GO" id="GO:0046872">
    <property type="term" value="F:metal ion binding"/>
    <property type="evidence" value="ECO:0007669"/>
    <property type="project" value="UniProtKB-KW"/>
</dbReference>
<dbReference type="Pfam" id="PF00034">
    <property type="entry name" value="Cytochrom_C"/>
    <property type="match status" value="1"/>
</dbReference>
<dbReference type="STRING" id="1317121.ATO11_20430"/>
<dbReference type="InterPro" id="IPR009056">
    <property type="entry name" value="Cyt_c-like_dom"/>
</dbReference>
<evidence type="ECO:0000313" key="7">
    <source>
        <dbReference type="Proteomes" id="UP000036938"/>
    </source>
</evidence>
<reference evidence="6 7" key="1">
    <citation type="journal article" date="2015" name="Int. J. Syst. Evol. Microbiol.">
        <title>Aestuariivita atlantica sp. nov., isolated from deep sea sediment of the Atlantic Ocean.</title>
        <authorList>
            <person name="Li G."/>
            <person name="Lai Q."/>
            <person name="Du Y."/>
            <person name="Liu X."/>
            <person name="Sun F."/>
            <person name="Shao Z."/>
        </authorList>
    </citation>
    <scope>NUCLEOTIDE SEQUENCE [LARGE SCALE GENOMIC DNA]</scope>
    <source>
        <strain evidence="6 7">22II-S11-z3</strain>
    </source>
</reference>
<comment type="caution">
    <text evidence="6">The sequence shown here is derived from an EMBL/GenBank/DDBJ whole genome shotgun (WGS) entry which is preliminary data.</text>
</comment>